<evidence type="ECO:0000256" key="1">
    <source>
        <dbReference type="ARBA" id="ARBA00008779"/>
    </source>
</evidence>
<dbReference type="Gene3D" id="3.40.720.10">
    <property type="entry name" value="Alkaline Phosphatase, subunit A"/>
    <property type="match status" value="1"/>
</dbReference>
<dbReference type="Pfam" id="PF00884">
    <property type="entry name" value="Sulfatase"/>
    <property type="match status" value="1"/>
</dbReference>
<dbReference type="CDD" id="cd16147">
    <property type="entry name" value="G6S"/>
    <property type="match status" value="1"/>
</dbReference>
<dbReference type="InterPro" id="IPR000917">
    <property type="entry name" value="Sulfatase_N"/>
</dbReference>
<dbReference type="Proteomes" id="UP001583177">
    <property type="component" value="Unassembled WGS sequence"/>
</dbReference>
<keyword evidence="8" id="KW-1185">Reference proteome</keyword>
<keyword evidence="2 5" id="KW-0732">Signal</keyword>
<reference evidence="7 8" key="1">
    <citation type="journal article" date="2024" name="IMA Fungus">
        <title>IMA Genome - F19 : A genome assembly and annotation guide to empower mycologists, including annotated draft genome sequences of Ceratocystis pirilliformis, Diaporthe australafricana, Fusarium ophioides, Paecilomyces lecythidis, and Sporothrix stenoceras.</title>
        <authorList>
            <person name="Aylward J."/>
            <person name="Wilson A.M."/>
            <person name="Visagie C.M."/>
            <person name="Spraker J."/>
            <person name="Barnes I."/>
            <person name="Buitendag C."/>
            <person name="Ceriani C."/>
            <person name="Del Mar Angel L."/>
            <person name="du Plessis D."/>
            <person name="Fuchs T."/>
            <person name="Gasser K."/>
            <person name="Kramer D."/>
            <person name="Li W."/>
            <person name="Munsamy K."/>
            <person name="Piso A."/>
            <person name="Price J.L."/>
            <person name="Sonnekus B."/>
            <person name="Thomas C."/>
            <person name="van der Nest A."/>
            <person name="van Dijk A."/>
            <person name="van Heerden A."/>
            <person name="van Vuuren N."/>
            <person name="Yilmaz N."/>
            <person name="Duong T.A."/>
            <person name="van der Merwe N.A."/>
            <person name="Wingfield M.J."/>
            <person name="Wingfield B.D."/>
        </authorList>
    </citation>
    <scope>NUCLEOTIDE SEQUENCE [LARGE SCALE GENOMIC DNA]</scope>
    <source>
        <strain evidence="7 8">CMW 18300</strain>
    </source>
</reference>
<evidence type="ECO:0000256" key="5">
    <source>
        <dbReference type="SAM" id="SignalP"/>
    </source>
</evidence>
<name>A0ABR3W512_9PEZI</name>
<evidence type="ECO:0000256" key="2">
    <source>
        <dbReference type="ARBA" id="ARBA00022729"/>
    </source>
</evidence>
<dbReference type="PROSITE" id="PS00523">
    <property type="entry name" value="SULFATASE_1"/>
    <property type="match status" value="1"/>
</dbReference>
<dbReference type="EMBL" id="JAWRVE010000151">
    <property type="protein sequence ID" value="KAL1853222.1"/>
    <property type="molecule type" value="Genomic_DNA"/>
</dbReference>
<comment type="caution">
    <text evidence="7">The sequence shown here is derived from an EMBL/GenBank/DDBJ whole genome shotgun (WGS) entry which is preliminary data.</text>
</comment>
<organism evidence="7 8">
    <name type="scientific">Diaporthe australafricana</name>
    <dbReference type="NCBI Taxonomy" id="127596"/>
    <lineage>
        <taxon>Eukaryota</taxon>
        <taxon>Fungi</taxon>
        <taxon>Dikarya</taxon>
        <taxon>Ascomycota</taxon>
        <taxon>Pezizomycotina</taxon>
        <taxon>Sordariomycetes</taxon>
        <taxon>Sordariomycetidae</taxon>
        <taxon>Diaporthales</taxon>
        <taxon>Diaporthaceae</taxon>
        <taxon>Diaporthe</taxon>
    </lineage>
</organism>
<feature type="signal peptide" evidence="5">
    <location>
        <begin position="1"/>
        <end position="20"/>
    </location>
</feature>
<protein>
    <recommendedName>
        <fullName evidence="6">Sulfatase N-terminal domain-containing protein</fullName>
    </recommendedName>
</protein>
<evidence type="ECO:0000256" key="3">
    <source>
        <dbReference type="ARBA" id="ARBA00022801"/>
    </source>
</evidence>
<dbReference type="SUPFAM" id="SSF53649">
    <property type="entry name" value="Alkaline phosphatase-like"/>
    <property type="match status" value="1"/>
</dbReference>
<evidence type="ECO:0000256" key="4">
    <source>
        <dbReference type="ARBA" id="ARBA00023180"/>
    </source>
</evidence>
<dbReference type="InterPro" id="IPR024607">
    <property type="entry name" value="Sulfatase_CS"/>
</dbReference>
<dbReference type="InterPro" id="IPR017850">
    <property type="entry name" value="Alkaline_phosphatase_core_sf"/>
</dbReference>
<feature type="domain" description="Sulfatase N-terminal" evidence="6">
    <location>
        <begin position="87"/>
        <end position="430"/>
    </location>
</feature>
<dbReference type="PANTHER" id="PTHR43108">
    <property type="entry name" value="N-ACETYLGLUCOSAMINE-6-SULFATASE FAMILY MEMBER"/>
    <property type="match status" value="1"/>
</dbReference>
<evidence type="ECO:0000313" key="7">
    <source>
        <dbReference type="EMBL" id="KAL1853222.1"/>
    </source>
</evidence>
<keyword evidence="3" id="KW-0378">Hydrolase</keyword>
<keyword evidence="4" id="KW-0325">Glycoprotein</keyword>
<evidence type="ECO:0000313" key="8">
    <source>
        <dbReference type="Proteomes" id="UP001583177"/>
    </source>
</evidence>
<dbReference type="PANTHER" id="PTHR43108:SF8">
    <property type="entry name" value="SD21168P"/>
    <property type="match status" value="1"/>
</dbReference>
<proteinExistence type="inferred from homology"/>
<comment type="similarity">
    <text evidence="1">Belongs to the sulfatase family.</text>
</comment>
<evidence type="ECO:0000259" key="6">
    <source>
        <dbReference type="Pfam" id="PF00884"/>
    </source>
</evidence>
<gene>
    <name evidence="7" type="ORF">Daus18300_011870</name>
</gene>
<accession>A0ABR3W512</accession>
<feature type="chain" id="PRO_5046582525" description="Sulfatase N-terminal domain-containing protein" evidence="5">
    <location>
        <begin position="21"/>
        <end position="689"/>
    </location>
</feature>
<sequence>MTRVLRTSMVLVLLTYTYYADRDIHDVLAGPWQKFKERRRISRFSSYWSQSFVRPDDKALMFPTFIMYRSLISLGAFAASLVQAAQPNILFVLTDDQDIELGSLDYLSTVTSRIQGEGFTFNNHYATVALCCPSRVAMLRGQQAHNTNNTNVQLPGGSFQKFQASGENDNNLPHYLKKAGYRTEFIGKIMNGYAIYNYDTPPAGWDRFDGMLDPWMYTYNTPVFSVDGATPRYYDGSYLQDVVRAKAVDRVEKLIANETATGEPWFLVVAPTAPHQTFNDTGKWPPVPAARHANLFQNVSAPRTPNFNPATNDKPSWVGKLPLMNSTVIERVDEVARARAQTLQSVDEMVAHLIDVLEEKGELDNTVIVYSADHGYHLGQHRVPCGKTLPYKEDTHVPFMIRGPGVPAGLATDIPSNHIDIAPTLLDFAGLDESEWPSWLDGRSLIPYFAAGTSNGTSTSTDVSLVETINVEYWGNGIIEISDMGYSTSVANNSYKTARIISKDYSYMYAVWCTGESELYDTVADPYELSPVKANSSAEATRLTSRLNGLMLLLKTCIGDSCRAPWSVLHPDGSVKSLSDALDPRYDLYYSSLPSVRYEICSAQYNLANEAPFFSSNYSTTLGELTTPHQDPEDYGVGSTPSPGDSIGWNGTLFGAVYEPLDVMEARARDLTTDELNWQATKSRFRYMS</sequence>